<accession>A0ABW2VVG8</accession>
<dbReference type="EMBL" id="JBHTEC010000007">
    <property type="protein sequence ID" value="MFD0287979.1"/>
    <property type="molecule type" value="Genomic_DNA"/>
</dbReference>
<dbReference type="PANTHER" id="PTHR43211">
    <property type="entry name" value="FUMARYLACETOACETATE HYDROLASE"/>
    <property type="match status" value="1"/>
</dbReference>
<comment type="caution">
    <text evidence="3">The sequence shown here is derived from an EMBL/GenBank/DDBJ whole genome shotgun (WGS) entry which is preliminary data.</text>
</comment>
<keyword evidence="3" id="KW-0378">Hydrolase</keyword>
<proteinExistence type="predicted"/>
<keyword evidence="4" id="KW-1185">Reference proteome</keyword>
<dbReference type="PANTHER" id="PTHR43211:SF1">
    <property type="entry name" value="BLL6422 PROTEIN"/>
    <property type="match status" value="1"/>
</dbReference>
<feature type="domain" description="Fumarylacetoacetase-like C-terminal" evidence="2">
    <location>
        <begin position="87"/>
        <end position="299"/>
    </location>
</feature>
<dbReference type="GO" id="GO:0016787">
    <property type="term" value="F:hydrolase activity"/>
    <property type="evidence" value="ECO:0007669"/>
    <property type="project" value="UniProtKB-KW"/>
</dbReference>
<feature type="region of interest" description="Disordered" evidence="1">
    <location>
        <begin position="302"/>
        <end position="322"/>
    </location>
</feature>
<protein>
    <submittedName>
        <fullName evidence="3">Fumarylacetoacetate hydrolase family protein</fullName>
    </submittedName>
</protein>
<dbReference type="RefSeq" id="WP_381253152.1">
    <property type="nucleotide sequence ID" value="NZ_JBHTBI010000009.1"/>
</dbReference>
<dbReference type="Pfam" id="PF01557">
    <property type="entry name" value="FAA_hydrolase"/>
    <property type="match status" value="1"/>
</dbReference>
<organism evidence="3 4">
    <name type="scientific">Streptomyces lutosisoli</name>
    <dbReference type="NCBI Taxonomy" id="2665721"/>
    <lineage>
        <taxon>Bacteria</taxon>
        <taxon>Bacillati</taxon>
        <taxon>Actinomycetota</taxon>
        <taxon>Actinomycetes</taxon>
        <taxon>Kitasatosporales</taxon>
        <taxon>Streptomycetaceae</taxon>
        <taxon>Streptomyces</taxon>
    </lineage>
</organism>
<reference evidence="4" key="1">
    <citation type="journal article" date="2019" name="Int. J. Syst. Evol. Microbiol.">
        <title>The Global Catalogue of Microorganisms (GCM) 10K type strain sequencing project: providing services to taxonomists for standard genome sequencing and annotation.</title>
        <authorList>
            <consortium name="The Broad Institute Genomics Platform"/>
            <consortium name="The Broad Institute Genome Sequencing Center for Infectious Disease"/>
            <person name="Wu L."/>
            <person name="Ma J."/>
        </authorList>
    </citation>
    <scope>NUCLEOTIDE SEQUENCE [LARGE SCALE GENOMIC DNA]</scope>
    <source>
        <strain evidence="4">CGMCC 4.7198</strain>
    </source>
</reference>
<gene>
    <name evidence="3" type="ORF">ACFQZP_41525</name>
</gene>
<sequence length="322" mass="34320">MKLTTLRTDAGLRLGVADGDAVRVLPTPETLLQVIRGGQEALDDVARRARGAEALPLAEAQFAPLLEPPTIRDYLTFENHIAVLMSKDAADGAIPEGWYAEPGFYFSNPVAVVAPYDPVPVPPGSQRFDYELEIAAVVGRAGSDLTPAQAREHIVGFTVMNDWSARDLQRRELTLPLGPSKSKDAATTLGPWLVTADEFADVWDDEGTLSLTTEVLLNGGRTGGDTTANMSWTFPELLAYASRGTVVRPGDVLGSGTCGTGCLAELWVSSPDTAPGPLTPGDTVRIAIERIGHIENRIVPGAAPVSLPPARSRRTSRIRSTS</sequence>
<evidence type="ECO:0000259" key="2">
    <source>
        <dbReference type="Pfam" id="PF01557"/>
    </source>
</evidence>
<dbReference type="Gene3D" id="3.90.850.10">
    <property type="entry name" value="Fumarylacetoacetase-like, C-terminal domain"/>
    <property type="match status" value="1"/>
</dbReference>
<dbReference type="InterPro" id="IPR011234">
    <property type="entry name" value="Fumarylacetoacetase-like_C"/>
</dbReference>
<feature type="compositionally biased region" description="Basic residues" evidence="1">
    <location>
        <begin position="311"/>
        <end position="322"/>
    </location>
</feature>
<evidence type="ECO:0000256" key="1">
    <source>
        <dbReference type="SAM" id="MobiDB-lite"/>
    </source>
</evidence>
<dbReference type="InterPro" id="IPR036663">
    <property type="entry name" value="Fumarylacetoacetase_C_sf"/>
</dbReference>
<evidence type="ECO:0000313" key="3">
    <source>
        <dbReference type="EMBL" id="MFD0287979.1"/>
    </source>
</evidence>
<name>A0ABW2VVG8_9ACTN</name>
<dbReference type="SUPFAM" id="SSF56529">
    <property type="entry name" value="FAH"/>
    <property type="match status" value="1"/>
</dbReference>
<dbReference type="Proteomes" id="UP001596957">
    <property type="component" value="Unassembled WGS sequence"/>
</dbReference>
<evidence type="ECO:0000313" key="4">
    <source>
        <dbReference type="Proteomes" id="UP001596957"/>
    </source>
</evidence>